<dbReference type="AlphaFoldDB" id="A0A7U4M2V8"/>
<evidence type="ECO:0000313" key="2">
    <source>
        <dbReference type="EMBL" id="AKF25859.1"/>
    </source>
</evidence>
<reference evidence="3" key="2">
    <citation type="journal article" date="2017" name="Stand. Genomic Sci.">
        <title>Complete genome sequence of the sulfur-oxidizing chemolithoautotrophic Sulfurovum lithotrophicum 42BKTT.</title>
        <authorList>
            <person name="Jeon W."/>
            <person name="Priscilla L."/>
            <person name="Park G."/>
            <person name="Lee H."/>
            <person name="Lee N."/>
            <person name="Lee D."/>
            <person name="Kwon H."/>
            <person name="Ahn I."/>
            <person name="Lee C."/>
            <person name="Lee H."/>
            <person name="Ahn J."/>
        </authorList>
    </citation>
    <scope>NUCLEOTIDE SEQUENCE [LARGE SCALE GENOMIC DNA]</scope>
    <source>
        <strain evidence="3">ATCC BAA-797 / 42BKT</strain>
    </source>
</reference>
<keyword evidence="3" id="KW-1185">Reference proteome</keyword>
<keyword evidence="1" id="KW-1133">Transmembrane helix</keyword>
<dbReference type="EMBL" id="CP011308">
    <property type="protein sequence ID" value="AKF25859.1"/>
    <property type="molecule type" value="Genomic_DNA"/>
</dbReference>
<sequence length="159" mass="18477">MLQKRKYYEQLFVRIYKFWCTFRLFDFFFCGIDSSYCSNSFVQGFTMKRILIFLAFFTFLNADYYYEKDGLCVISLHQRTGGGWCFNRSDDGSEICRSRAKYGNFVNGFYLDPDGNCVVMPVLEDSGLSYDNYTLLIGLTAIVFGGSILLVIVSFARRF</sequence>
<evidence type="ECO:0000256" key="1">
    <source>
        <dbReference type="SAM" id="Phobius"/>
    </source>
</evidence>
<reference evidence="2 3" key="1">
    <citation type="submission" date="2015-04" db="EMBL/GenBank/DDBJ databases">
        <title>Complete genome sequence of Sulfurovum lithotrophicum ATCC BAA-797T.</title>
        <authorList>
            <person name="Ahn J."/>
            <person name="Park G."/>
            <person name="Jeon W."/>
            <person name="Jang Y."/>
            <person name="Jang M."/>
            <person name="Lee H."/>
            <person name="Lee H."/>
        </authorList>
    </citation>
    <scope>NUCLEOTIDE SEQUENCE [LARGE SCALE GENOMIC DNA]</scope>
    <source>
        <strain evidence="3">ATCC BAA-797 / 42BKT</strain>
    </source>
</reference>
<accession>A0A7U4M2V8</accession>
<proteinExistence type="predicted"/>
<dbReference type="Proteomes" id="UP000034444">
    <property type="component" value="Chromosome"/>
</dbReference>
<name>A0A7U4M2V8_9BACT</name>
<keyword evidence="1" id="KW-0812">Transmembrane</keyword>
<organism evidence="2 3">
    <name type="scientific">Sulfurovum lithotrophicum</name>
    <dbReference type="NCBI Taxonomy" id="206403"/>
    <lineage>
        <taxon>Bacteria</taxon>
        <taxon>Pseudomonadati</taxon>
        <taxon>Campylobacterota</taxon>
        <taxon>Epsilonproteobacteria</taxon>
        <taxon>Campylobacterales</taxon>
        <taxon>Sulfurovaceae</taxon>
        <taxon>Sulfurovum</taxon>
    </lineage>
</organism>
<dbReference type="KEGG" id="slh:YH65_11055"/>
<feature type="transmembrane region" description="Helical" evidence="1">
    <location>
        <begin position="133"/>
        <end position="156"/>
    </location>
</feature>
<evidence type="ECO:0000313" key="3">
    <source>
        <dbReference type="Proteomes" id="UP000034444"/>
    </source>
</evidence>
<gene>
    <name evidence="2" type="ORF">YH65_11055</name>
</gene>
<protein>
    <submittedName>
        <fullName evidence="2">Uncharacterized protein</fullName>
    </submittedName>
</protein>
<keyword evidence="1" id="KW-0472">Membrane</keyword>
<feature type="transmembrane region" description="Helical" evidence="1">
    <location>
        <begin position="50"/>
        <end position="66"/>
    </location>
</feature>